<evidence type="ECO:0000256" key="1">
    <source>
        <dbReference type="SAM" id="MobiDB-lite"/>
    </source>
</evidence>
<keyword evidence="2" id="KW-0812">Transmembrane</keyword>
<protein>
    <submittedName>
        <fullName evidence="3">Uncharacterized protein</fullName>
    </submittedName>
</protein>
<feature type="compositionally biased region" description="Basic and acidic residues" evidence="1">
    <location>
        <begin position="897"/>
        <end position="911"/>
    </location>
</feature>
<feature type="compositionally biased region" description="Polar residues" evidence="1">
    <location>
        <begin position="881"/>
        <end position="895"/>
    </location>
</feature>
<proteinExistence type="predicted"/>
<accession>A0AAV2TWZ1</accession>
<feature type="transmembrane region" description="Helical" evidence="2">
    <location>
        <begin position="550"/>
        <end position="573"/>
    </location>
</feature>
<feature type="compositionally biased region" description="Low complexity" evidence="1">
    <location>
        <begin position="791"/>
        <end position="803"/>
    </location>
</feature>
<feature type="transmembrane region" description="Helical" evidence="2">
    <location>
        <begin position="91"/>
        <end position="113"/>
    </location>
</feature>
<feature type="transmembrane region" description="Helical" evidence="2">
    <location>
        <begin position="312"/>
        <end position="336"/>
    </location>
</feature>
<feature type="transmembrane region" description="Helical" evidence="2">
    <location>
        <begin position="285"/>
        <end position="305"/>
    </location>
</feature>
<dbReference type="EMBL" id="CAXLJL010000600">
    <property type="protein sequence ID" value="CAL5139423.1"/>
    <property type="molecule type" value="Genomic_DNA"/>
</dbReference>
<dbReference type="InterPro" id="IPR053291">
    <property type="entry name" value="Ommatidial_diff-associated"/>
</dbReference>
<organism evidence="3 4">
    <name type="scientific">Calicophoron daubneyi</name>
    <name type="common">Rumen fluke</name>
    <name type="synonym">Paramphistomum daubneyi</name>
    <dbReference type="NCBI Taxonomy" id="300641"/>
    <lineage>
        <taxon>Eukaryota</taxon>
        <taxon>Metazoa</taxon>
        <taxon>Spiralia</taxon>
        <taxon>Lophotrochozoa</taxon>
        <taxon>Platyhelminthes</taxon>
        <taxon>Trematoda</taxon>
        <taxon>Digenea</taxon>
        <taxon>Plagiorchiida</taxon>
        <taxon>Pronocephalata</taxon>
        <taxon>Paramphistomoidea</taxon>
        <taxon>Paramphistomidae</taxon>
        <taxon>Calicophoron</taxon>
    </lineage>
</organism>
<evidence type="ECO:0000313" key="3">
    <source>
        <dbReference type="EMBL" id="CAL5139423.1"/>
    </source>
</evidence>
<feature type="transmembrane region" description="Helical" evidence="2">
    <location>
        <begin position="367"/>
        <end position="387"/>
    </location>
</feature>
<gene>
    <name evidence="3" type="ORF">CDAUBV1_LOCUS14442</name>
</gene>
<evidence type="ECO:0000256" key="2">
    <source>
        <dbReference type="SAM" id="Phobius"/>
    </source>
</evidence>
<evidence type="ECO:0000313" key="4">
    <source>
        <dbReference type="Proteomes" id="UP001497525"/>
    </source>
</evidence>
<keyword evidence="2" id="KW-0472">Membrane</keyword>
<dbReference type="AlphaFoldDB" id="A0AAV2TWZ1"/>
<dbReference type="Proteomes" id="UP001497525">
    <property type="component" value="Unassembled WGS sequence"/>
</dbReference>
<keyword evidence="2" id="KW-1133">Transmembrane helix</keyword>
<reference evidence="3" key="1">
    <citation type="submission" date="2024-06" db="EMBL/GenBank/DDBJ databases">
        <authorList>
            <person name="Liu X."/>
            <person name="Lenzi L."/>
            <person name="Haldenby T S."/>
            <person name="Uol C."/>
        </authorList>
    </citation>
    <scope>NUCLEOTIDE SEQUENCE</scope>
</reference>
<feature type="region of interest" description="Disordered" evidence="1">
    <location>
        <begin position="772"/>
        <end position="810"/>
    </location>
</feature>
<dbReference type="PANTHER" id="PTHR21579">
    <property type="entry name" value="PROTEIN TINCAR"/>
    <property type="match status" value="1"/>
</dbReference>
<sequence length="1033" mass="113104">MSTSPRHPAFYASRRQLWTNGPPGKQKCGRNCLQRLGLGNNCDTLYDVWYTVFVVCSTTWLVFIAVCRYREFKAQSHNPRFGNQWEDVTPLNMQLVSLILSLSLLPLMAYAALSRTGHLANDGVVLGRDILHLQKVLSSCTVFQRIWKNLTNGSSVHLPGDSTTPRYKQAPMGEEELDTLLLRRKGEECYAQFANGFRPFSALFFVLITHTLLQPVCVMEAEQLRNEAISPRYVLHSNLDSVFGDSMLYEHAKRAHQMTGTEEAYERPFPSHLYPIKPSDVSIEFAVFAVALALLTVRFSAPFFFTSRPFSFLFSGFIALTGVFLLVDSATIAVVYKLGVVGIREPGGTKLLDIGDIDSVLSPWHCVILSAACLPAVLGNLLAVFAYGEDQFTRAVTNYAQLLFSGELPTARPFRLSHPAKIACNGNLAAEYVPNGYPGSFIPVETDHSDIGSEMIRETVLGMPLTIAVTTKHWQPPPISSGRRSARLSRRLVTPIPGQYTSNDSVTSGTLKRAQSNGIGAASLELTASAHSVTDAGEVCKAKTPKRNNVGLLLICGITFSWLLVTRICLAGPMLRCFWKTGLKLALADIIVSVLYMICWLLLWFGLASKNAWRFRLLHVVAPLTPKEYTLTNVNQGEINPLGYTVDGPQVQPGYAPIWPCMPYSTWVSQGGLVAEQNESDGNIMQRADSVLPNHLGNGGLEAGSGADSLYGCFPDPPPQQQVPTSEVINQYRSRLPAVEPTAGPPTLSDESDVHPGSVDAMDADPRYFKPVSTPVDGDHNHTLTLNNTYRPSSTRPFSRTSFQMPRSESSRGASLAELCRHAKPRGQKVANAQALLAKHGRTSDTGDPTYAVLAQPPGLHNKTTSVSPHDPSNEDHVVSDTLNRNTSCKRNGSRVTFKDARGNNEFKNNHDGATGSSDSGVYTNGHGSGANNSSNTPDEPSQSGRLKAEVYTMFGEVVTQPMVTGRMQPALSSEKTYYGLQRTDQRPEEVEMSTNLGTFGMTEGRVAGVRTQFLKLQNDVFGNPDDQLCSQV</sequence>
<feature type="region of interest" description="Disordered" evidence="1">
    <location>
        <begin position="840"/>
        <end position="945"/>
    </location>
</feature>
<name>A0AAV2TWZ1_CALDB</name>
<comment type="caution">
    <text evidence="3">The sequence shown here is derived from an EMBL/GenBank/DDBJ whole genome shotgun (WGS) entry which is preliminary data.</text>
</comment>
<dbReference type="PANTHER" id="PTHR21579:SF16">
    <property type="entry name" value="HTRL DOMAIN CONTAINING"/>
    <property type="match status" value="1"/>
</dbReference>
<feature type="transmembrane region" description="Helical" evidence="2">
    <location>
        <begin position="585"/>
        <end position="607"/>
    </location>
</feature>
<feature type="transmembrane region" description="Helical" evidence="2">
    <location>
        <begin position="48"/>
        <end position="70"/>
    </location>
</feature>